<evidence type="ECO:0000313" key="2">
    <source>
        <dbReference type="EMBL" id="CAK9076535.1"/>
    </source>
</evidence>
<name>A0ABP0PP89_9DINO</name>
<keyword evidence="1" id="KW-0732">Signal</keyword>
<keyword evidence="3" id="KW-1185">Reference proteome</keyword>
<dbReference type="EMBL" id="CAXAMN010023295">
    <property type="protein sequence ID" value="CAK9076535.1"/>
    <property type="molecule type" value="Genomic_DNA"/>
</dbReference>
<evidence type="ECO:0000313" key="3">
    <source>
        <dbReference type="Proteomes" id="UP001642484"/>
    </source>
</evidence>
<proteinExistence type="predicted"/>
<reference evidence="2 3" key="1">
    <citation type="submission" date="2024-02" db="EMBL/GenBank/DDBJ databases">
        <authorList>
            <person name="Chen Y."/>
            <person name="Shah S."/>
            <person name="Dougan E. K."/>
            <person name="Thang M."/>
            <person name="Chan C."/>
        </authorList>
    </citation>
    <scope>NUCLEOTIDE SEQUENCE [LARGE SCALE GENOMIC DNA]</scope>
</reference>
<sequence length="282" mass="31846">MAFRLLLLGCIFLAQAEEGDEAPPSCHLLQTHVALSRTQRSNETLSSSNETLAGVCVPKADLTEKDRSDPIMDVSARYDQDGWCVFGSEGNWARDCAVARRTRNVNNFALAFEHFYSQILNSSWSIPFTLKLFDGRTLVIRDHYYPLDDLYCYVNNWYDLPRAEVVKNFTFLEEVSDKWCKHLEKIVPNFFGISFNDLKNESLVDESFLENLEKDGATSGDVPEWVVNGMYLHAAGKCLLRGGNKGALCDIANCAERACFGEDRSTLLYTTRGECTKVAFKQ</sequence>
<dbReference type="Proteomes" id="UP001642484">
    <property type="component" value="Unassembled WGS sequence"/>
</dbReference>
<feature type="signal peptide" evidence="1">
    <location>
        <begin position="1"/>
        <end position="16"/>
    </location>
</feature>
<comment type="caution">
    <text evidence="2">The sequence shown here is derived from an EMBL/GenBank/DDBJ whole genome shotgun (WGS) entry which is preliminary data.</text>
</comment>
<gene>
    <name evidence="2" type="ORF">CCMP2556_LOCUS37715</name>
</gene>
<organism evidence="2 3">
    <name type="scientific">Durusdinium trenchii</name>
    <dbReference type="NCBI Taxonomy" id="1381693"/>
    <lineage>
        <taxon>Eukaryota</taxon>
        <taxon>Sar</taxon>
        <taxon>Alveolata</taxon>
        <taxon>Dinophyceae</taxon>
        <taxon>Suessiales</taxon>
        <taxon>Symbiodiniaceae</taxon>
        <taxon>Durusdinium</taxon>
    </lineage>
</organism>
<feature type="chain" id="PRO_5045749961" evidence="1">
    <location>
        <begin position="17"/>
        <end position="282"/>
    </location>
</feature>
<protein>
    <submittedName>
        <fullName evidence="2">Uncharacterized protein</fullName>
    </submittedName>
</protein>
<accession>A0ABP0PP89</accession>
<evidence type="ECO:0000256" key="1">
    <source>
        <dbReference type="SAM" id="SignalP"/>
    </source>
</evidence>